<evidence type="ECO:0000256" key="14">
    <source>
        <dbReference type="ARBA" id="ARBA00023157"/>
    </source>
</evidence>
<comment type="function">
    <text evidence="15">Serine/threonine-protein kinase that may function as a signaling receptor of extracellular matrix component. Binding to pectin may have significance in the control of cell expansion, morphogenesis and development.</text>
</comment>
<keyword evidence="3 16" id="KW-0245">EGF-like domain</keyword>
<dbReference type="InterPro" id="IPR000719">
    <property type="entry name" value="Prot_kinase_dom"/>
</dbReference>
<evidence type="ECO:0000256" key="11">
    <source>
        <dbReference type="ARBA" id="ARBA00022840"/>
    </source>
</evidence>
<dbReference type="Proteomes" id="UP001141806">
    <property type="component" value="Unassembled WGS sequence"/>
</dbReference>
<name>A0A9Q0KX09_9MAGN</name>
<dbReference type="Gene3D" id="2.10.25.10">
    <property type="entry name" value="Laminin"/>
    <property type="match status" value="1"/>
</dbReference>
<dbReference type="PROSITE" id="PS00010">
    <property type="entry name" value="ASX_HYDROXYL"/>
    <property type="match status" value="1"/>
</dbReference>
<dbReference type="SMART" id="SM00181">
    <property type="entry name" value="EGF"/>
    <property type="match status" value="2"/>
</dbReference>
<keyword evidence="9 17" id="KW-0547">Nucleotide-binding</keyword>
<evidence type="ECO:0000256" key="13">
    <source>
        <dbReference type="ARBA" id="ARBA00023136"/>
    </source>
</evidence>
<evidence type="ECO:0000256" key="12">
    <source>
        <dbReference type="ARBA" id="ARBA00022989"/>
    </source>
</evidence>
<evidence type="ECO:0000259" key="20">
    <source>
        <dbReference type="PROSITE" id="PS50026"/>
    </source>
</evidence>
<dbReference type="InterPro" id="IPR017441">
    <property type="entry name" value="Protein_kinase_ATP_BS"/>
</dbReference>
<dbReference type="InterPro" id="IPR008271">
    <property type="entry name" value="Ser/Thr_kinase_AS"/>
</dbReference>
<evidence type="ECO:0000256" key="2">
    <source>
        <dbReference type="ARBA" id="ARBA00022527"/>
    </source>
</evidence>
<dbReference type="FunFam" id="2.10.25.10:FF:000038">
    <property type="entry name" value="Fibrillin 2"/>
    <property type="match status" value="1"/>
</dbReference>
<dbReference type="Gene3D" id="3.30.200.20">
    <property type="entry name" value="Phosphorylase Kinase, domain 1"/>
    <property type="match status" value="1"/>
</dbReference>
<dbReference type="PROSITE" id="PS01187">
    <property type="entry name" value="EGF_CA"/>
    <property type="match status" value="1"/>
</dbReference>
<dbReference type="AlphaFoldDB" id="A0A9Q0KX09"/>
<dbReference type="PANTHER" id="PTHR27005:SF283">
    <property type="entry name" value="OS02G0633066 PROTEIN"/>
    <property type="match status" value="1"/>
</dbReference>
<protein>
    <submittedName>
        <fullName evidence="21">Uncharacterized protein</fullName>
    </submittedName>
</protein>
<comment type="caution">
    <text evidence="16">Lacks conserved residue(s) required for the propagation of feature annotation.</text>
</comment>
<comment type="subcellular location">
    <subcellularLocation>
        <location evidence="1">Membrane</location>
        <topology evidence="1">Single-pass type I membrane protein</topology>
    </subcellularLocation>
</comment>
<evidence type="ECO:0000256" key="17">
    <source>
        <dbReference type="PROSITE-ProRule" id="PRU10141"/>
    </source>
</evidence>
<evidence type="ECO:0000256" key="5">
    <source>
        <dbReference type="ARBA" id="ARBA00022679"/>
    </source>
</evidence>
<dbReference type="GO" id="GO:0005886">
    <property type="term" value="C:plasma membrane"/>
    <property type="evidence" value="ECO:0007669"/>
    <property type="project" value="TreeGrafter"/>
</dbReference>
<proteinExistence type="predicted"/>
<keyword evidence="2" id="KW-0723">Serine/threonine-protein kinase</keyword>
<feature type="domain" description="Protein kinase" evidence="19">
    <location>
        <begin position="373"/>
        <end position="655"/>
    </location>
</feature>
<dbReference type="PROSITE" id="PS00107">
    <property type="entry name" value="PROTEIN_KINASE_ATP"/>
    <property type="match status" value="1"/>
</dbReference>
<keyword evidence="14" id="KW-1015">Disulfide bond</keyword>
<dbReference type="InterPro" id="IPR011009">
    <property type="entry name" value="Kinase-like_dom_sf"/>
</dbReference>
<evidence type="ECO:0000313" key="21">
    <source>
        <dbReference type="EMBL" id="KAJ4977926.1"/>
    </source>
</evidence>
<keyword evidence="7" id="KW-0732">Signal</keyword>
<evidence type="ECO:0000256" key="9">
    <source>
        <dbReference type="ARBA" id="ARBA00022741"/>
    </source>
</evidence>
<dbReference type="Pfam" id="PF07645">
    <property type="entry name" value="EGF_CA"/>
    <property type="match status" value="1"/>
</dbReference>
<sequence>MKLITTLQIKLFWETMEVINISLQGQYRLLNYISIDCYSSQGNVTSQNDPYDDSYAYSYESINNTAFSISDTENVFTAVGCDTQAQVYLYGSKSQIFKSGCFMYSLNTNDLINGSCTGIACCQTSIPKGIKTFDLFLSSYDNHTYVYDFNPCSYAFLADTNWYNFSTSHLLNFNYNINEAGYPRAPLVIDWAIDWPTKKDISCEAVKNQTSYACGNHSVCGVSKNGFGYSCNCSQGYQGNPYLQDGCQDINECVDPNDNLCTIPFSCINLPGTYNCSCPHGFQGDGFENSTRCTSIPKKFPVIPVFTGIVFGVLLPIIMLWAFHKRKVGKLKERLFKQNGGLLFKQQLSMHPGSTETVKIFTEEELKKATNNYAESQILGRGGYGIVYKGILPDHRTIAIKKSLLLAESQIEQFINEIVILSQINHRNVVKILGCCLESKVPLLVYEFITNNTLFHHIHDEACKSYISWDNRLRIATETAEAIAYLHSAALPPIIHRDIKSTNILLDDNYTAKVSDFGASRLVPVDKTQLSTLVHGTMGYLDPEYVHSSQLTVKSDVYSFGVVLVELLTGKVAFSFIRPKKERNLAMHFLTSMKMNIVWEIVENRVLQEGSKEQIQEVMELAKKCLCLKGEKRPTMKDVATMLEGLRRSDKHPSVLQNPKEVECLLLREP</sequence>
<dbReference type="PROSITE" id="PS50011">
    <property type="entry name" value="PROTEIN_KINASE_DOM"/>
    <property type="match status" value="1"/>
</dbReference>
<dbReference type="GO" id="GO:0007166">
    <property type="term" value="P:cell surface receptor signaling pathway"/>
    <property type="evidence" value="ECO:0007669"/>
    <property type="project" value="InterPro"/>
</dbReference>
<dbReference type="FunFam" id="1.10.510.10:FF:000084">
    <property type="entry name" value="Wall-associated receptor kinase 2"/>
    <property type="match status" value="1"/>
</dbReference>
<keyword evidence="10" id="KW-0418">Kinase</keyword>
<dbReference type="InterPro" id="IPR049883">
    <property type="entry name" value="NOTCH1_EGF-like"/>
</dbReference>
<keyword evidence="5" id="KW-0808">Transferase</keyword>
<feature type="transmembrane region" description="Helical" evidence="18">
    <location>
        <begin position="302"/>
        <end position="323"/>
    </location>
</feature>
<keyword evidence="6 18" id="KW-0812">Transmembrane</keyword>
<dbReference type="CDD" id="cd00054">
    <property type="entry name" value="EGF_CA"/>
    <property type="match status" value="1"/>
</dbReference>
<evidence type="ECO:0000256" key="10">
    <source>
        <dbReference type="ARBA" id="ARBA00022777"/>
    </source>
</evidence>
<dbReference type="EMBL" id="JAMYWD010000002">
    <property type="protein sequence ID" value="KAJ4977926.1"/>
    <property type="molecule type" value="Genomic_DNA"/>
</dbReference>
<evidence type="ECO:0000259" key="19">
    <source>
        <dbReference type="PROSITE" id="PS50011"/>
    </source>
</evidence>
<keyword evidence="12 18" id="KW-1133">Transmembrane helix</keyword>
<keyword evidence="11 17" id="KW-0067">ATP-binding</keyword>
<dbReference type="InterPro" id="IPR045274">
    <property type="entry name" value="WAK-like"/>
</dbReference>
<keyword evidence="22" id="KW-1185">Reference proteome</keyword>
<dbReference type="InterPro" id="IPR001881">
    <property type="entry name" value="EGF-like_Ca-bd_dom"/>
</dbReference>
<dbReference type="PROSITE" id="PS00108">
    <property type="entry name" value="PROTEIN_KINASE_ST"/>
    <property type="match status" value="1"/>
</dbReference>
<accession>A0A9Q0KX09</accession>
<dbReference type="SMART" id="SM00220">
    <property type="entry name" value="S_TKc"/>
    <property type="match status" value="1"/>
</dbReference>
<keyword evidence="13 18" id="KW-0472">Membrane</keyword>
<feature type="binding site" evidence="17">
    <location>
        <position position="402"/>
    </location>
    <ligand>
        <name>ATP</name>
        <dbReference type="ChEBI" id="CHEBI:30616"/>
    </ligand>
</feature>
<evidence type="ECO:0000256" key="1">
    <source>
        <dbReference type="ARBA" id="ARBA00004479"/>
    </source>
</evidence>
<evidence type="ECO:0000256" key="16">
    <source>
        <dbReference type="PROSITE-ProRule" id="PRU00076"/>
    </source>
</evidence>
<dbReference type="OrthoDB" id="4062651at2759"/>
<evidence type="ECO:0000256" key="6">
    <source>
        <dbReference type="ARBA" id="ARBA00022692"/>
    </source>
</evidence>
<evidence type="ECO:0000256" key="4">
    <source>
        <dbReference type="ARBA" id="ARBA00022553"/>
    </source>
</evidence>
<dbReference type="PROSITE" id="PS50026">
    <property type="entry name" value="EGF_3"/>
    <property type="match status" value="1"/>
</dbReference>
<dbReference type="GO" id="GO:0005524">
    <property type="term" value="F:ATP binding"/>
    <property type="evidence" value="ECO:0007669"/>
    <property type="project" value="UniProtKB-UniRule"/>
</dbReference>
<comment type="caution">
    <text evidence="21">The sequence shown here is derived from an EMBL/GenBank/DDBJ whole genome shotgun (WGS) entry which is preliminary data.</text>
</comment>
<dbReference type="SUPFAM" id="SSF57196">
    <property type="entry name" value="EGF/Laminin"/>
    <property type="match status" value="1"/>
</dbReference>
<dbReference type="CDD" id="cd14066">
    <property type="entry name" value="STKc_IRAK"/>
    <property type="match status" value="1"/>
</dbReference>
<dbReference type="GO" id="GO:0004674">
    <property type="term" value="F:protein serine/threonine kinase activity"/>
    <property type="evidence" value="ECO:0007669"/>
    <property type="project" value="UniProtKB-KW"/>
</dbReference>
<gene>
    <name evidence="21" type="ORF">NE237_008706</name>
</gene>
<dbReference type="SUPFAM" id="SSF56112">
    <property type="entry name" value="Protein kinase-like (PK-like)"/>
    <property type="match status" value="1"/>
</dbReference>
<dbReference type="FunFam" id="3.30.200.20:FF:000043">
    <property type="entry name" value="Wall-associated receptor kinase 2"/>
    <property type="match status" value="1"/>
</dbReference>
<reference evidence="21" key="1">
    <citation type="journal article" date="2023" name="Plant J.">
        <title>The genome of the king protea, Protea cynaroides.</title>
        <authorList>
            <person name="Chang J."/>
            <person name="Duong T.A."/>
            <person name="Schoeman C."/>
            <person name="Ma X."/>
            <person name="Roodt D."/>
            <person name="Barker N."/>
            <person name="Li Z."/>
            <person name="Van de Peer Y."/>
            <person name="Mizrachi E."/>
        </authorList>
    </citation>
    <scope>NUCLEOTIDE SEQUENCE</scope>
    <source>
        <tissue evidence="21">Young leaves</tissue>
    </source>
</reference>
<evidence type="ECO:0000256" key="15">
    <source>
        <dbReference type="ARBA" id="ARBA00058961"/>
    </source>
</evidence>
<dbReference type="SMART" id="SM00179">
    <property type="entry name" value="EGF_CA"/>
    <property type="match status" value="1"/>
</dbReference>
<dbReference type="Gene3D" id="1.10.510.10">
    <property type="entry name" value="Transferase(Phosphotransferase) domain 1"/>
    <property type="match status" value="1"/>
</dbReference>
<dbReference type="GO" id="GO:0005509">
    <property type="term" value="F:calcium ion binding"/>
    <property type="evidence" value="ECO:0007669"/>
    <property type="project" value="InterPro"/>
</dbReference>
<evidence type="ECO:0000256" key="3">
    <source>
        <dbReference type="ARBA" id="ARBA00022536"/>
    </source>
</evidence>
<dbReference type="Pfam" id="PF00069">
    <property type="entry name" value="Pkinase"/>
    <property type="match status" value="1"/>
</dbReference>
<dbReference type="InterPro" id="IPR000152">
    <property type="entry name" value="EGF-type_Asp/Asn_hydroxyl_site"/>
</dbReference>
<evidence type="ECO:0000256" key="7">
    <source>
        <dbReference type="ARBA" id="ARBA00022729"/>
    </source>
</evidence>
<evidence type="ECO:0000313" key="22">
    <source>
        <dbReference type="Proteomes" id="UP001141806"/>
    </source>
</evidence>
<evidence type="ECO:0000256" key="8">
    <source>
        <dbReference type="ARBA" id="ARBA00022737"/>
    </source>
</evidence>
<keyword evidence="8" id="KW-0677">Repeat</keyword>
<evidence type="ECO:0000256" key="18">
    <source>
        <dbReference type="SAM" id="Phobius"/>
    </source>
</evidence>
<dbReference type="InterPro" id="IPR018097">
    <property type="entry name" value="EGF_Ca-bd_CS"/>
</dbReference>
<dbReference type="InterPro" id="IPR000742">
    <property type="entry name" value="EGF"/>
</dbReference>
<dbReference type="PANTHER" id="PTHR27005">
    <property type="entry name" value="WALL-ASSOCIATED RECEPTOR KINASE-LIKE 21"/>
    <property type="match status" value="1"/>
</dbReference>
<keyword evidence="4" id="KW-0597">Phosphoprotein</keyword>
<feature type="domain" description="EGF-like" evidence="20">
    <location>
        <begin position="249"/>
        <end position="288"/>
    </location>
</feature>
<organism evidence="21 22">
    <name type="scientific">Protea cynaroides</name>
    <dbReference type="NCBI Taxonomy" id="273540"/>
    <lineage>
        <taxon>Eukaryota</taxon>
        <taxon>Viridiplantae</taxon>
        <taxon>Streptophyta</taxon>
        <taxon>Embryophyta</taxon>
        <taxon>Tracheophyta</taxon>
        <taxon>Spermatophyta</taxon>
        <taxon>Magnoliopsida</taxon>
        <taxon>Proteales</taxon>
        <taxon>Proteaceae</taxon>
        <taxon>Protea</taxon>
    </lineage>
</organism>